<organism evidence="1 2">
    <name type="scientific">Rickettsia asiatica</name>
    <dbReference type="NCBI Taxonomy" id="238800"/>
    <lineage>
        <taxon>Bacteria</taxon>
        <taxon>Pseudomonadati</taxon>
        <taxon>Pseudomonadota</taxon>
        <taxon>Alphaproteobacteria</taxon>
        <taxon>Rickettsiales</taxon>
        <taxon>Rickettsiaceae</taxon>
        <taxon>Rickettsieae</taxon>
        <taxon>Rickettsia</taxon>
        <taxon>spotted fever group</taxon>
    </lineage>
</organism>
<dbReference type="EMBL" id="AP019564">
    <property type="protein sequence ID" value="BBJ32497.1"/>
    <property type="molecule type" value="Genomic_DNA"/>
</dbReference>
<dbReference type="AlphaFoldDB" id="A0A510GHZ3"/>
<gene>
    <name evidence="1" type="ORF">RAS_p930</name>
</gene>
<sequence length="104" mass="11824">MKNNRNIDIGSLKINIPNIAVPAAPIPVHTAYAVPIGILFRVFERHIKLNAPKKINRRVGLSFVKPSEYFNEIAKATSKSTANIKRSQYIRLNINNIFSINYFE</sequence>
<keyword evidence="2" id="KW-1185">Reference proteome</keyword>
<keyword evidence="1" id="KW-0614">Plasmid</keyword>
<dbReference type="KEGG" id="ras:RAS_p930"/>
<evidence type="ECO:0000313" key="1">
    <source>
        <dbReference type="EMBL" id="BBJ32497.1"/>
    </source>
</evidence>
<proteinExistence type="predicted"/>
<reference evidence="1 2" key="1">
    <citation type="submission" date="2019-04" db="EMBL/GenBank/DDBJ databases">
        <title>Draft genome sequence of Rickettsia asiatica Maytaro1284.</title>
        <authorList>
            <person name="Thu M."/>
            <person name="Qiu Y."/>
            <person name="Nakao R."/>
        </authorList>
    </citation>
    <scope>NUCLEOTIDE SEQUENCE [LARGE SCALE GENOMIC DNA]</scope>
    <source>
        <strain evidence="1 2">Maytaro1284</strain>
        <plasmid evidence="1 2">pRA1</plasmid>
    </source>
</reference>
<name>A0A510GHZ3_9RICK</name>
<geneLocation type="plasmid" evidence="1 2">
    <name>pRA1</name>
</geneLocation>
<dbReference type="Proteomes" id="UP000321183">
    <property type="component" value="Plasmid pRA1"/>
</dbReference>
<evidence type="ECO:0000313" key="2">
    <source>
        <dbReference type="Proteomes" id="UP000321183"/>
    </source>
</evidence>
<protein>
    <submittedName>
        <fullName evidence="1">Uncharacterized protein</fullName>
    </submittedName>
</protein>
<accession>A0A510GHZ3</accession>